<dbReference type="EMBL" id="QGKY02000089">
    <property type="protein sequence ID" value="KAF2613512.1"/>
    <property type="molecule type" value="Genomic_DNA"/>
</dbReference>
<gene>
    <name evidence="2" type="ORF">F2Q70_00008389</name>
</gene>
<evidence type="ECO:0000256" key="1">
    <source>
        <dbReference type="SAM" id="MobiDB-lite"/>
    </source>
</evidence>
<evidence type="ECO:0000313" key="2">
    <source>
        <dbReference type="EMBL" id="KAF2613512.1"/>
    </source>
</evidence>
<dbReference type="AlphaFoldDB" id="A0A8S9M3N4"/>
<name>A0A8S9M3N4_BRACR</name>
<reference evidence="2" key="1">
    <citation type="submission" date="2019-12" db="EMBL/GenBank/DDBJ databases">
        <title>Genome sequencing and annotation of Brassica cretica.</title>
        <authorList>
            <person name="Studholme D.J."/>
            <person name="Sarris P.F."/>
        </authorList>
    </citation>
    <scope>NUCLEOTIDE SEQUENCE</scope>
    <source>
        <strain evidence="2">PFS-102/07</strain>
        <tissue evidence="2">Leaf</tissue>
    </source>
</reference>
<protein>
    <submittedName>
        <fullName evidence="2">Uncharacterized protein</fullName>
    </submittedName>
</protein>
<accession>A0A8S9M3N4</accession>
<feature type="region of interest" description="Disordered" evidence="1">
    <location>
        <begin position="33"/>
        <end position="60"/>
    </location>
</feature>
<sequence>MTLSLSIKRNDTCHHTIDFQLIHYIRFSPLKEKTKKNRGSSRDSSHQAIGCSDSSPSRRRRSLIGSRIACQAKHGGDILEDIRFSFSPIASARLHQDFDFV</sequence>
<proteinExistence type="predicted"/>
<organism evidence="2">
    <name type="scientific">Brassica cretica</name>
    <name type="common">Mustard</name>
    <dbReference type="NCBI Taxonomy" id="69181"/>
    <lineage>
        <taxon>Eukaryota</taxon>
        <taxon>Viridiplantae</taxon>
        <taxon>Streptophyta</taxon>
        <taxon>Embryophyta</taxon>
        <taxon>Tracheophyta</taxon>
        <taxon>Spermatophyta</taxon>
        <taxon>Magnoliopsida</taxon>
        <taxon>eudicotyledons</taxon>
        <taxon>Gunneridae</taxon>
        <taxon>Pentapetalae</taxon>
        <taxon>rosids</taxon>
        <taxon>malvids</taxon>
        <taxon>Brassicales</taxon>
        <taxon>Brassicaceae</taxon>
        <taxon>Brassiceae</taxon>
        <taxon>Brassica</taxon>
    </lineage>
</organism>
<comment type="caution">
    <text evidence="2">The sequence shown here is derived from an EMBL/GenBank/DDBJ whole genome shotgun (WGS) entry which is preliminary data.</text>
</comment>